<dbReference type="EMBL" id="AMFJ01000304">
    <property type="protein sequence ID" value="EKE28675.1"/>
    <property type="molecule type" value="Genomic_DNA"/>
</dbReference>
<keyword evidence="1" id="KW-1133">Transmembrane helix</keyword>
<proteinExistence type="predicted"/>
<evidence type="ECO:0000313" key="2">
    <source>
        <dbReference type="EMBL" id="EKE28675.1"/>
    </source>
</evidence>
<sequence>MIDKMYVNAKYENVWIANLKNYLEDSKYFDINLYFKTIVTFQKDSQYQAKAFLKIYKRESEKSIRDFLKKYKSKFTYEEILKNYRFLWLGELEWKIEPKYLDENKISRFLEQIFILSENPKDIFQIFSFAQEEMRSKFSEVYSIFSYIASNYLKQVNYKDRQVMVYLKYSRNEEVMAKLDSLIWEYLHDKVNFYKQVVNIISEKNDTERWYFWSYVKTRVIDLHYGQVARLFYWDKQVCSNRSEWAALKWNFVVSEKSEYYTEIKEILSFKQLILELNSNLLAPFLKPFVYSIVSEKLAISRKDLLKIRYLMTLILSDNYLEYKKIYNFFEDIETFMDFNIDSAFSEFTINIKKFKIFAADILVGTIWLVWLYLYAPVWVFVGSFILAVSYMREHFRRFSAWVEWNLWIRSFATVILIISSFYWITNLDTTKVDLAKLSGKVEKIWMYKTDETAKMVLKKIDDSWVKKAVADILQSIKK</sequence>
<reference evidence="2" key="1">
    <citation type="journal article" date="2012" name="Science">
        <title>Fermentation, hydrogen, and sulfur metabolism in multiple uncultivated bacterial phyla.</title>
        <authorList>
            <person name="Wrighton K.C."/>
            <person name="Thomas B.C."/>
            <person name="Sharon I."/>
            <person name="Miller C.S."/>
            <person name="Castelle C.J."/>
            <person name="VerBerkmoes N.C."/>
            <person name="Wilkins M.J."/>
            <person name="Hettich R.L."/>
            <person name="Lipton M.S."/>
            <person name="Williams K.H."/>
            <person name="Long P.E."/>
            <person name="Banfield J.F."/>
        </authorList>
    </citation>
    <scope>NUCLEOTIDE SEQUENCE [LARGE SCALE GENOMIC DNA]</scope>
</reference>
<evidence type="ECO:0000256" key="1">
    <source>
        <dbReference type="SAM" id="Phobius"/>
    </source>
</evidence>
<organism evidence="2">
    <name type="scientific">uncultured bacterium</name>
    <name type="common">gcode 4</name>
    <dbReference type="NCBI Taxonomy" id="1234023"/>
    <lineage>
        <taxon>Bacteria</taxon>
        <taxon>environmental samples</taxon>
    </lineage>
</organism>
<protein>
    <submittedName>
        <fullName evidence="2">Uncharacterized protein</fullName>
    </submittedName>
</protein>
<name>K2GZ08_9BACT</name>
<accession>K2GZ08</accession>
<gene>
    <name evidence="2" type="ORF">ACD_3C00030G0001</name>
</gene>
<keyword evidence="1" id="KW-0812">Transmembrane</keyword>
<dbReference type="AlphaFoldDB" id="K2GZ08"/>
<feature type="transmembrane region" description="Helical" evidence="1">
    <location>
        <begin position="407"/>
        <end position="425"/>
    </location>
</feature>
<comment type="caution">
    <text evidence="2">The sequence shown here is derived from an EMBL/GenBank/DDBJ whole genome shotgun (WGS) entry which is preliminary data.</text>
</comment>
<keyword evidence="1" id="KW-0472">Membrane</keyword>
<feature type="transmembrane region" description="Helical" evidence="1">
    <location>
        <begin position="362"/>
        <end position="387"/>
    </location>
</feature>